<dbReference type="InterPro" id="IPR000674">
    <property type="entry name" value="Ald_Oxase/Xan_DH_a/b"/>
</dbReference>
<keyword evidence="1" id="KW-0500">Molybdenum</keyword>
<sequence>MATMEMRKDLFADERDDNLNVVGKGVQRQDMPGHVTARTRFFDDHAFDGLLHLKLVRSPHHHARIRAIDISAAERAPGVKRVLRGADVPVNKNTLLSLINFGKDDEPSLAVNKVSYKGEPVVAILADSEAQALAARKLVRIDYDPLPAVFDVEDTLKPGAPVVNETYPGNYFEYHERFDHQKLRFGDVERGFAGADIVMEHRYQMSPIEHAPTETNGSIAAPEQNGRYVVHSCAQGLFFALGTTAKIVDLESNKLHFIGGTVGGGFGGKVDSLTEPLAVLGAMLTGRPVRFVLDREEEMLYGSPRGAERIYIKDGLMRDGRIVARYIRSYFDAGAYTRLSSYAAIKCTAHVPGPYWIPNVASDIYVSYTNRCPSTAMRGFGVTAVDFALEVQMDRLAEAASMDPMEFRILNAYRDGDMKPHRRAAKNTALVECVQVAAEKANWPLSEQAKRASSLIGGGAGERSQIPATQLDARGQIGRPDTRSGPVTQVLPAGTSRIAPSKQPVMEGARDGRAAPTQVPRYEPQRPAAPPPPAYQPAPPPYQPGGSYSPPPAYQPASPPPAPPPPAAPAQPQHGAVRFSSVFGTRRR</sequence>
<dbReference type="InterPro" id="IPR037165">
    <property type="entry name" value="AldOxase/xan_DH_Mopterin-bd_sf"/>
</dbReference>
<feature type="domain" description="Aldehyde oxidase/xanthine dehydrogenase a/b hammerhead" evidence="4">
    <location>
        <begin position="36"/>
        <end position="147"/>
    </location>
</feature>
<dbReference type="EMBL" id="JBHSLV010000004">
    <property type="protein sequence ID" value="MFC5391354.1"/>
    <property type="molecule type" value="Genomic_DNA"/>
</dbReference>
<keyword evidence="2" id="KW-0560">Oxidoreductase</keyword>
<proteinExistence type="predicted"/>
<protein>
    <submittedName>
        <fullName evidence="5">Xanthine dehydrogenase family protein molybdopterin-binding subunit</fullName>
    </submittedName>
</protein>
<dbReference type="InterPro" id="IPR016208">
    <property type="entry name" value="Ald_Oxase/xanthine_DH-like"/>
</dbReference>
<evidence type="ECO:0000256" key="2">
    <source>
        <dbReference type="ARBA" id="ARBA00023002"/>
    </source>
</evidence>
<comment type="caution">
    <text evidence="5">The sequence shown here is derived from an EMBL/GenBank/DDBJ whole genome shotgun (WGS) entry which is preliminary data.</text>
</comment>
<dbReference type="Pfam" id="PF02738">
    <property type="entry name" value="MoCoBD_1"/>
    <property type="match status" value="1"/>
</dbReference>
<gene>
    <name evidence="5" type="ORF">ACFPPC_01735</name>
</gene>
<evidence type="ECO:0000256" key="3">
    <source>
        <dbReference type="SAM" id="MobiDB-lite"/>
    </source>
</evidence>
<reference evidence="6" key="1">
    <citation type="journal article" date="2019" name="Int. J. Syst. Evol. Microbiol.">
        <title>The Global Catalogue of Microorganisms (GCM) 10K type strain sequencing project: providing services to taxonomists for standard genome sequencing and annotation.</title>
        <authorList>
            <consortium name="The Broad Institute Genomics Platform"/>
            <consortium name="The Broad Institute Genome Sequencing Center for Infectious Disease"/>
            <person name="Wu L."/>
            <person name="Ma J."/>
        </authorList>
    </citation>
    <scope>NUCLEOTIDE SEQUENCE [LARGE SCALE GENOMIC DNA]</scope>
    <source>
        <strain evidence="6">CGMCC 1.16326</strain>
    </source>
</reference>
<evidence type="ECO:0000313" key="6">
    <source>
        <dbReference type="Proteomes" id="UP001596104"/>
    </source>
</evidence>
<dbReference type="InterPro" id="IPR036856">
    <property type="entry name" value="Ald_Oxase/Xan_DH_a/b_sf"/>
</dbReference>
<dbReference type="Gene3D" id="3.30.365.10">
    <property type="entry name" value="Aldehyde oxidase/xanthine dehydrogenase, molybdopterin binding domain"/>
    <property type="match status" value="3"/>
</dbReference>
<dbReference type="Gene3D" id="3.90.1170.50">
    <property type="entry name" value="Aldehyde oxidase/xanthine dehydrogenase, a/b hammerhead"/>
    <property type="match status" value="1"/>
</dbReference>
<organism evidence="5 6">
    <name type="scientific">Bosea vestrisii</name>
    <dbReference type="NCBI Taxonomy" id="151416"/>
    <lineage>
        <taxon>Bacteria</taxon>
        <taxon>Pseudomonadati</taxon>
        <taxon>Pseudomonadota</taxon>
        <taxon>Alphaproteobacteria</taxon>
        <taxon>Hyphomicrobiales</taxon>
        <taxon>Boseaceae</taxon>
        <taxon>Bosea</taxon>
    </lineage>
</organism>
<evidence type="ECO:0000256" key="1">
    <source>
        <dbReference type="ARBA" id="ARBA00022505"/>
    </source>
</evidence>
<dbReference type="SUPFAM" id="SSF54665">
    <property type="entry name" value="CO dehydrogenase molybdoprotein N-domain-like"/>
    <property type="match status" value="1"/>
</dbReference>
<name>A0ABW0H7W2_9HYPH</name>
<dbReference type="PANTHER" id="PTHR11908">
    <property type="entry name" value="XANTHINE DEHYDROGENASE"/>
    <property type="match status" value="1"/>
</dbReference>
<dbReference type="Pfam" id="PF01315">
    <property type="entry name" value="Ald_Xan_dh_C"/>
    <property type="match status" value="1"/>
</dbReference>
<dbReference type="SMART" id="SM01008">
    <property type="entry name" value="Ald_Xan_dh_C"/>
    <property type="match status" value="1"/>
</dbReference>
<dbReference type="RefSeq" id="WP_377006192.1">
    <property type="nucleotide sequence ID" value="NZ_JBHSLV010000004.1"/>
</dbReference>
<dbReference type="SUPFAM" id="SSF56003">
    <property type="entry name" value="Molybdenum cofactor-binding domain"/>
    <property type="match status" value="1"/>
</dbReference>
<dbReference type="Proteomes" id="UP001596104">
    <property type="component" value="Unassembled WGS sequence"/>
</dbReference>
<feature type="compositionally biased region" description="Pro residues" evidence="3">
    <location>
        <begin position="527"/>
        <end position="569"/>
    </location>
</feature>
<evidence type="ECO:0000313" key="5">
    <source>
        <dbReference type="EMBL" id="MFC5391354.1"/>
    </source>
</evidence>
<dbReference type="PANTHER" id="PTHR11908:SF132">
    <property type="entry name" value="ALDEHYDE OXIDASE 1-RELATED"/>
    <property type="match status" value="1"/>
</dbReference>
<accession>A0ABW0H7W2</accession>
<keyword evidence="6" id="KW-1185">Reference proteome</keyword>
<feature type="region of interest" description="Disordered" evidence="3">
    <location>
        <begin position="454"/>
        <end position="588"/>
    </location>
</feature>
<dbReference type="InterPro" id="IPR008274">
    <property type="entry name" value="AldOxase/xan_DH_MoCoBD1"/>
</dbReference>
<evidence type="ECO:0000259" key="4">
    <source>
        <dbReference type="SMART" id="SM01008"/>
    </source>
</evidence>